<evidence type="ECO:0000256" key="4">
    <source>
        <dbReference type="ARBA" id="ARBA00020824"/>
    </source>
</evidence>
<dbReference type="Pfam" id="PF07774">
    <property type="entry name" value="EMC1_C"/>
    <property type="match status" value="1"/>
</dbReference>
<keyword evidence="10" id="KW-0325">Glycoprotein</keyword>
<dbReference type="GO" id="GO:0034975">
    <property type="term" value="P:protein folding in endoplasmic reticulum"/>
    <property type="evidence" value="ECO:0007669"/>
    <property type="project" value="TreeGrafter"/>
</dbReference>
<keyword evidence="16" id="KW-1185">Reference proteome</keyword>
<dbReference type="PANTHER" id="PTHR21573">
    <property type="entry name" value="ER MEMBRANE PROTEIN COMPLEX SUBUNIT 1"/>
    <property type="match status" value="1"/>
</dbReference>
<reference evidence="15 16" key="1">
    <citation type="journal article" date="2018" name="Mol. Biol. Evol.">
        <title>Broad Genomic Sampling Reveals a Smut Pathogenic Ancestry of the Fungal Clade Ustilaginomycotina.</title>
        <authorList>
            <person name="Kijpornyongpan T."/>
            <person name="Mondo S.J."/>
            <person name="Barry K."/>
            <person name="Sandor L."/>
            <person name="Lee J."/>
            <person name="Lipzen A."/>
            <person name="Pangilinan J."/>
            <person name="LaButti K."/>
            <person name="Hainaut M."/>
            <person name="Henrissat B."/>
            <person name="Grigoriev I.V."/>
            <person name="Spatafora J.W."/>
            <person name="Aime M.C."/>
        </authorList>
    </citation>
    <scope>NUCLEOTIDE SEQUENCE [LARGE SCALE GENOMIC DNA]</scope>
    <source>
        <strain evidence="15 16">MCA 5214</strain>
    </source>
</reference>
<feature type="domain" description="EMC1 first beta-propeller" evidence="14">
    <location>
        <begin position="70"/>
        <end position="263"/>
    </location>
</feature>
<evidence type="ECO:0000259" key="13">
    <source>
        <dbReference type="Pfam" id="PF07774"/>
    </source>
</evidence>
<gene>
    <name evidence="15" type="ORF">BDZ90DRAFT_261547</name>
</gene>
<dbReference type="STRING" id="1569628.A0A316ULV8"/>
<name>A0A316ULV8_9BASI</name>
<accession>A0A316ULV8</accession>
<comment type="subunit">
    <text evidence="3">Component of the ER membrane protein complex (EMC).</text>
</comment>
<evidence type="ECO:0000256" key="6">
    <source>
        <dbReference type="ARBA" id="ARBA00022729"/>
    </source>
</evidence>
<proteinExistence type="inferred from homology"/>
<evidence type="ECO:0000259" key="14">
    <source>
        <dbReference type="Pfam" id="PF25293"/>
    </source>
</evidence>
<keyword evidence="6 12" id="KW-0732">Signal</keyword>
<keyword evidence="9" id="KW-0472">Membrane</keyword>
<dbReference type="InterPro" id="IPR015943">
    <property type="entry name" value="WD40/YVTN_repeat-like_dom_sf"/>
</dbReference>
<evidence type="ECO:0000256" key="8">
    <source>
        <dbReference type="ARBA" id="ARBA00022989"/>
    </source>
</evidence>
<dbReference type="RefSeq" id="XP_025360832.1">
    <property type="nucleotide sequence ID" value="XM_025508389.1"/>
</dbReference>
<dbReference type="AlphaFoldDB" id="A0A316ULV8"/>
<evidence type="ECO:0000313" key="15">
    <source>
        <dbReference type="EMBL" id="PWN26220.1"/>
    </source>
</evidence>
<dbReference type="InterPro" id="IPR058545">
    <property type="entry name" value="Beta-prop_EMC1_1st"/>
</dbReference>
<evidence type="ECO:0000256" key="1">
    <source>
        <dbReference type="ARBA" id="ARBA00004115"/>
    </source>
</evidence>
<keyword evidence="8" id="KW-1133">Transmembrane helix</keyword>
<dbReference type="GO" id="GO:0072546">
    <property type="term" value="C:EMC complex"/>
    <property type="evidence" value="ECO:0007669"/>
    <property type="project" value="InterPro"/>
</dbReference>
<evidence type="ECO:0000256" key="11">
    <source>
        <dbReference type="SAM" id="MobiDB-lite"/>
    </source>
</evidence>
<evidence type="ECO:0000256" key="10">
    <source>
        <dbReference type="ARBA" id="ARBA00023180"/>
    </source>
</evidence>
<feature type="domain" description="ER membrane protein complex subunit 1 C-terminal" evidence="13">
    <location>
        <begin position="916"/>
        <end position="1170"/>
    </location>
</feature>
<evidence type="ECO:0000256" key="5">
    <source>
        <dbReference type="ARBA" id="ARBA00022692"/>
    </source>
</evidence>
<dbReference type="SUPFAM" id="SSF50998">
    <property type="entry name" value="Quinoprotein alcohol dehydrogenase-like"/>
    <property type="match status" value="1"/>
</dbReference>
<keyword evidence="7" id="KW-0256">Endoplasmic reticulum</keyword>
<feature type="region of interest" description="Disordered" evidence="11">
    <location>
        <begin position="563"/>
        <end position="601"/>
    </location>
</feature>
<evidence type="ECO:0000256" key="9">
    <source>
        <dbReference type="ARBA" id="ARBA00023136"/>
    </source>
</evidence>
<dbReference type="GeneID" id="37030212"/>
<keyword evidence="5" id="KW-0812">Transmembrane</keyword>
<dbReference type="InterPro" id="IPR011047">
    <property type="entry name" value="Quinoprotein_ADH-like_sf"/>
</dbReference>
<feature type="chain" id="PRO_5016454921" description="ER membrane protein complex subunit 1" evidence="12">
    <location>
        <begin position="23"/>
        <end position="1171"/>
    </location>
</feature>
<sequence length="1171" mass="127114">MRFPTVIALCAFVLAFAGAAWALTEEAAFRFESYTPRLGSPVTSNTVAALQPRFHRILGHTSQSVEAGKAQTALFSVTDANVVGAVNPRNGAIVWRQHLDSTVQGMWLDADVALVASGQRGQRWHLFHALTGFTQWSRNFAETQASVNTSSSAPHIDAAWLPIIEQARWDVITLTDGDTVRRIDTESGKDLWRFSRRENGEDSASWPSFRVLTSSSTHVHVVSLTNKGGLQHQVLAAQTGVLLATSQIPDASVESSEDVSILSLNPREYASGQSSTVPPEPHIVWRQTDGTLRSVALPLPPLDAKTSATKLAQPQSLSARNTADPYSGLREVNMANEGYLVATRASGRGEVVQLKKERGGRKLLSLWEFEEEALDAVYAGNFDRRGSAYINRVYFSSSQHLLNFHVFWANTNNDEGQVTGFSFRWDHDMHGDVLAAPFEVSPVSAYQLVTRAGLATRSGALQMVQEDRHQWINEEGLTSTQHVAFVDLPRRARPSGSDLSSEEALQLLQREGILGRLVRHANAARLFPAWVADMAQKALAVARGDKDLPSTTTLSAAGAGAATTASAYDDLPPPPVRAGLPAKDIAPPPKQAPAAAGLTKAERTKAMNRAKVEEEQPVDSVGPRTITHEEASARYLSDKWGLRQFMISATKKGKLYAQDTGAKSQFVWEKSLVGFGTGEGSPTPEVDVKYIGVVRDLQVKGGKQLDPLMYVVAEVEEQGAKLSQVWEVEPLTGDFVEGAMTGKPLFVGSVRQVRKLKGQQAIAAVDESLQVHLWPQTPETAHAFAARTQPFYYVDTSRDETLIGYEVRSNATTNLHALQQTWAWSPPGDERVLSTHSSSILTDAPIAALGRELNDWFLTKMHKLLDPAALVVVTHSPLRQSLAVYLIDQSTGNVLHSLIAPGRADISRGAHVTFHENWLTLAYTVQDGQGDVNGGRVLSMEYYDASADAERSLSNWLVRAVAIKANVNSKDAKARAKAISPRSKQVKAFHKSFLLPADFEGVGKAGTHVTETLHAAADRALLLVTGTDELVMLPKKLLDPRRPMPKGSTAKKQTREEADTMLPVYDGLLGFDEKRVLTHSIHVLGAATGATASGGAVFSRRTKLESTTLVGVHGHGVVDSFLTKVTTGGDFDLLSGTFNKVQLIATTGALGLVYAFTRPLVKGKGLKARWG</sequence>
<dbReference type="Proteomes" id="UP000245884">
    <property type="component" value="Unassembled WGS sequence"/>
</dbReference>
<dbReference type="PANTHER" id="PTHR21573:SF0">
    <property type="entry name" value="ER MEMBRANE PROTEIN COMPLEX SUBUNIT 1"/>
    <property type="match status" value="1"/>
</dbReference>
<evidence type="ECO:0000313" key="16">
    <source>
        <dbReference type="Proteomes" id="UP000245884"/>
    </source>
</evidence>
<organism evidence="15 16">
    <name type="scientific">Jaminaea rosea</name>
    <dbReference type="NCBI Taxonomy" id="1569628"/>
    <lineage>
        <taxon>Eukaryota</taxon>
        <taxon>Fungi</taxon>
        <taxon>Dikarya</taxon>
        <taxon>Basidiomycota</taxon>
        <taxon>Ustilaginomycotina</taxon>
        <taxon>Exobasidiomycetes</taxon>
        <taxon>Microstromatales</taxon>
        <taxon>Microstromatales incertae sedis</taxon>
        <taxon>Jaminaea</taxon>
    </lineage>
</organism>
<dbReference type="Gene3D" id="2.130.10.10">
    <property type="entry name" value="YVTN repeat-like/Quinoprotein amine dehydrogenase"/>
    <property type="match status" value="1"/>
</dbReference>
<protein>
    <recommendedName>
        <fullName evidence="4">ER membrane protein complex subunit 1</fullName>
    </recommendedName>
</protein>
<dbReference type="EMBL" id="KZ819672">
    <property type="protein sequence ID" value="PWN26220.1"/>
    <property type="molecule type" value="Genomic_DNA"/>
</dbReference>
<dbReference type="Pfam" id="PF25293">
    <property type="entry name" value="Beta-prop_EMC1_N"/>
    <property type="match status" value="1"/>
</dbReference>
<dbReference type="OrthoDB" id="28092at2759"/>
<comment type="subcellular location">
    <subcellularLocation>
        <location evidence="1">Endoplasmic reticulum membrane</location>
        <topology evidence="1">Single-pass type I membrane protein</topology>
    </subcellularLocation>
</comment>
<dbReference type="InterPro" id="IPR026895">
    <property type="entry name" value="EMC1"/>
</dbReference>
<evidence type="ECO:0000256" key="3">
    <source>
        <dbReference type="ARBA" id="ARBA00011276"/>
    </source>
</evidence>
<feature type="signal peptide" evidence="12">
    <location>
        <begin position="1"/>
        <end position="22"/>
    </location>
</feature>
<comment type="similarity">
    <text evidence="2">Belongs to the EMC1 family.</text>
</comment>
<evidence type="ECO:0000256" key="12">
    <source>
        <dbReference type="SAM" id="SignalP"/>
    </source>
</evidence>
<evidence type="ECO:0000256" key="7">
    <source>
        <dbReference type="ARBA" id="ARBA00022824"/>
    </source>
</evidence>
<evidence type="ECO:0000256" key="2">
    <source>
        <dbReference type="ARBA" id="ARBA00007904"/>
    </source>
</evidence>
<dbReference type="InterPro" id="IPR011678">
    <property type="entry name" value="EMC1_C"/>
</dbReference>